<dbReference type="AlphaFoldDB" id="A0A9N9MWJ4"/>
<comment type="catalytic activity">
    <reaction evidence="12 13">
        <text>L-tyrosyl-[protein] + 3'-phosphoadenylyl sulfate = O-sulfo-L-tyrosine-[protein] + adenosine 3',5'-bisphosphate + H(+)</text>
        <dbReference type="Rhea" id="RHEA:16801"/>
        <dbReference type="Rhea" id="RHEA-COMP:10136"/>
        <dbReference type="Rhea" id="RHEA-COMP:11688"/>
        <dbReference type="ChEBI" id="CHEBI:15378"/>
        <dbReference type="ChEBI" id="CHEBI:46858"/>
        <dbReference type="ChEBI" id="CHEBI:58339"/>
        <dbReference type="ChEBI" id="CHEBI:58343"/>
        <dbReference type="ChEBI" id="CHEBI:65286"/>
        <dbReference type="EC" id="2.8.2.20"/>
    </reaction>
</comment>
<dbReference type="OrthoDB" id="545675at2759"/>
<gene>
    <name evidence="15" type="ORF">CEUTPL_LOCUS11855</name>
</gene>
<evidence type="ECO:0000313" key="16">
    <source>
        <dbReference type="Proteomes" id="UP001152799"/>
    </source>
</evidence>
<evidence type="ECO:0000256" key="13">
    <source>
        <dbReference type="RuleBase" id="RU365018"/>
    </source>
</evidence>
<evidence type="ECO:0000256" key="14">
    <source>
        <dbReference type="SAM" id="Phobius"/>
    </source>
</evidence>
<keyword evidence="9 14" id="KW-0472">Membrane</keyword>
<evidence type="ECO:0000256" key="7">
    <source>
        <dbReference type="ARBA" id="ARBA00022989"/>
    </source>
</evidence>
<dbReference type="PANTHER" id="PTHR12788:SF10">
    <property type="entry name" value="PROTEIN-TYROSINE SULFOTRANSFERASE"/>
    <property type="match status" value="1"/>
</dbReference>
<evidence type="ECO:0000313" key="15">
    <source>
        <dbReference type="EMBL" id="CAG9771423.1"/>
    </source>
</evidence>
<comment type="similarity">
    <text evidence="2 13">Belongs to the protein sulfotransferase family.</text>
</comment>
<evidence type="ECO:0000256" key="11">
    <source>
        <dbReference type="ARBA" id="ARBA00023180"/>
    </source>
</evidence>
<dbReference type="SUPFAM" id="SSF52540">
    <property type="entry name" value="P-loop containing nucleoside triphosphate hydrolases"/>
    <property type="match status" value="1"/>
</dbReference>
<name>A0A9N9MWJ4_9CUCU</name>
<dbReference type="EC" id="2.8.2.20" evidence="3 13"/>
<proteinExistence type="inferred from homology"/>
<feature type="transmembrane region" description="Helical" evidence="14">
    <location>
        <begin position="14"/>
        <end position="33"/>
    </location>
</feature>
<evidence type="ECO:0000256" key="2">
    <source>
        <dbReference type="ARBA" id="ARBA00009988"/>
    </source>
</evidence>
<dbReference type="InterPro" id="IPR027417">
    <property type="entry name" value="P-loop_NTPase"/>
</dbReference>
<organism evidence="15 16">
    <name type="scientific">Ceutorhynchus assimilis</name>
    <name type="common">cabbage seed weevil</name>
    <dbReference type="NCBI Taxonomy" id="467358"/>
    <lineage>
        <taxon>Eukaryota</taxon>
        <taxon>Metazoa</taxon>
        <taxon>Ecdysozoa</taxon>
        <taxon>Arthropoda</taxon>
        <taxon>Hexapoda</taxon>
        <taxon>Insecta</taxon>
        <taxon>Pterygota</taxon>
        <taxon>Neoptera</taxon>
        <taxon>Endopterygota</taxon>
        <taxon>Coleoptera</taxon>
        <taxon>Polyphaga</taxon>
        <taxon>Cucujiformia</taxon>
        <taxon>Curculionidae</taxon>
        <taxon>Ceutorhynchinae</taxon>
        <taxon>Ceutorhynchus</taxon>
    </lineage>
</organism>
<protein>
    <recommendedName>
        <fullName evidence="3 13">Protein-tyrosine sulfotransferase</fullName>
        <ecNumber evidence="3 13">2.8.2.20</ecNumber>
    </recommendedName>
</protein>
<evidence type="ECO:0000256" key="10">
    <source>
        <dbReference type="ARBA" id="ARBA00023157"/>
    </source>
</evidence>
<keyword evidence="4 13" id="KW-0808">Transferase</keyword>
<comment type="function">
    <text evidence="13">Catalyzes the O-sulfation of tyrosine residues within acidic motifs of polypeptides, using 3'-phosphoadenylyl sulfate (PAPS) as cosubstrate.</text>
</comment>
<keyword evidence="5 14" id="KW-0812">Transmembrane</keyword>
<evidence type="ECO:0000256" key="4">
    <source>
        <dbReference type="ARBA" id="ARBA00022679"/>
    </source>
</evidence>
<sequence length="375" mass="43047">MQIQKKIRAGPQKVIAAFCLVVILYFVIQTFILDTRQPRMHEKQYVVNNQTYNYNRQIPLIFIGGVPRSGTTLIRAMLDAHQDIRCGQETRVIPRLLQMRAHWMKSEIESKRLIEAGVGGEVLNSAIAAFMLEIIVKHGEPAPRLCNKDPLIMKMGSYVADVFPEAKFIFMVRDGRATVHSIISRKVTITGFDLSNYTQCMEKWNNIIDAMNTQCHEIGQKCLRVQYEQLVLHPRKVMSNILQFLDVPWDESVLHHEDFINKGVKLSKLERSSDQIIKPINMGALSKWASYFPKNVLKEMANIAPMLSVLGYDPFANPPNYGKPDDEIVKNTQDVQGNKSRWKKRAKELSLMKFYNLDDQTVETVSSYSKSLRIE</sequence>
<evidence type="ECO:0000256" key="9">
    <source>
        <dbReference type="ARBA" id="ARBA00023136"/>
    </source>
</evidence>
<evidence type="ECO:0000256" key="3">
    <source>
        <dbReference type="ARBA" id="ARBA00013262"/>
    </source>
</evidence>
<keyword evidence="16" id="KW-1185">Reference proteome</keyword>
<comment type="subcellular location">
    <subcellularLocation>
        <location evidence="1">Golgi apparatus membrane</location>
        <topology evidence="1">Single-pass type II membrane protein</topology>
    </subcellularLocation>
</comment>
<dbReference type="Gene3D" id="3.40.50.300">
    <property type="entry name" value="P-loop containing nucleotide triphosphate hydrolases"/>
    <property type="match status" value="1"/>
</dbReference>
<keyword evidence="6" id="KW-0735">Signal-anchor</keyword>
<evidence type="ECO:0000256" key="1">
    <source>
        <dbReference type="ARBA" id="ARBA00004323"/>
    </source>
</evidence>
<evidence type="ECO:0000256" key="8">
    <source>
        <dbReference type="ARBA" id="ARBA00023034"/>
    </source>
</evidence>
<dbReference type="FunFam" id="3.40.50.300:FF:000290">
    <property type="entry name" value="Protein-tyrosine sulfotransferase"/>
    <property type="match status" value="1"/>
</dbReference>
<evidence type="ECO:0000256" key="12">
    <source>
        <dbReference type="ARBA" id="ARBA00048460"/>
    </source>
</evidence>
<reference evidence="15" key="1">
    <citation type="submission" date="2022-01" db="EMBL/GenBank/DDBJ databases">
        <authorList>
            <person name="King R."/>
        </authorList>
    </citation>
    <scope>NUCLEOTIDE SEQUENCE</scope>
</reference>
<dbReference type="InterPro" id="IPR026634">
    <property type="entry name" value="TPST-like"/>
</dbReference>
<dbReference type="Proteomes" id="UP001152799">
    <property type="component" value="Chromosome 7"/>
</dbReference>
<keyword evidence="10" id="KW-1015">Disulfide bond</keyword>
<dbReference type="Pfam" id="PF13469">
    <property type="entry name" value="Sulfotransfer_3"/>
    <property type="match status" value="1"/>
</dbReference>
<keyword evidence="11" id="KW-0325">Glycoprotein</keyword>
<accession>A0A9N9MWJ4</accession>
<keyword evidence="7 14" id="KW-1133">Transmembrane helix</keyword>
<evidence type="ECO:0000256" key="5">
    <source>
        <dbReference type="ARBA" id="ARBA00022692"/>
    </source>
</evidence>
<evidence type="ECO:0000256" key="6">
    <source>
        <dbReference type="ARBA" id="ARBA00022968"/>
    </source>
</evidence>
<keyword evidence="8" id="KW-0333">Golgi apparatus</keyword>
<dbReference type="EMBL" id="OU892283">
    <property type="protein sequence ID" value="CAG9771423.1"/>
    <property type="molecule type" value="Genomic_DNA"/>
</dbReference>
<dbReference type="GO" id="GO:0000139">
    <property type="term" value="C:Golgi membrane"/>
    <property type="evidence" value="ECO:0007669"/>
    <property type="project" value="UniProtKB-SubCell"/>
</dbReference>
<dbReference type="GO" id="GO:0008476">
    <property type="term" value="F:protein-tyrosine sulfotransferase activity"/>
    <property type="evidence" value="ECO:0007669"/>
    <property type="project" value="UniProtKB-EC"/>
</dbReference>
<dbReference type="PANTHER" id="PTHR12788">
    <property type="entry name" value="PROTEIN-TYROSINE SULFOTRANSFERASE 2"/>
    <property type="match status" value="1"/>
</dbReference>